<protein>
    <submittedName>
        <fullName evidence="1">Uncharacterized protein</fullName>
    </submittedName>
</protein>
<dbReference type="EMBL" id="RBAM01000008">
    <property type="protein sequence ID" value="RKN70344.1"/>
    <property type="molecule type" value="Genomic_DNA"/>
</dbReference>
<dbReference type="RefSeq" id="WP_120757010.1">
    <property type="nucleotide sequence ID" value="NZ_JBFADQ010000003.1"/>
</dbReference>
<organism evidence="1 2">
    <name type="scientific">Streptomyces klenkii</name>
    <dbReference type="NCBI Taxonomy" id="1420899"/>
    <lineage>
        <taxon>Bacteria</taxon>
        <taxon>Bacillati</taxon>
        <taxon>Actinomycetota</taxon>
        <taxon>Actinomycetes</taxon>
        <taxon>Kitasatosporales</taxon>
        <taxon>Streptomycetaceae</taxon>
        <taxon>Streptomyces</taxon>
    </lineage>
</organism>
<evidence type="ECO:0000313" key="2">
    <source>
        <dbReference type="Proteomes" id="UP000270343"/>
    </source>
</evidence>
<comment type="caution">
    <text evidence="1">The sequence shown here is derived from an EMBL/GenBank/DDBJ whole genome shotgun (WGS) entry which is preliminary data.</text>
</comment>
<reference evidence="1 2" key="1">
    <citation type="journal article" date="2015" name="Antonie Van Leeuwenhoek">
        <title>Streptomyces klenkii sp. nov., isolated from deep marine sediment.</title>
        <authorList>
            <person name="Veyisoglu A."/>
            <person name="Sahin N."/>
        </authorList>
    </citation>
    <scope>NUCLEOTIDE SEQUENCE [LARGE SCALE GENOMIC DNA]</scope>
    <source>
        <strain evidence="1 2">KCTC 29202</strain>
    </source>
</reference>
<name>A0A3B0BDB0_9ACTN</name>
<evidence type="ECO:0000313" key="1">
    <source>
        <dbReference type="EMBL" id="RKN70344.1"/>
    </source>
</evidence>
<accession>A0A3B0BDB0</accession>
<dbReference type="OrthoDB" id="4257317at2"/>
<proteinExistence type="predicted"/>
<sequence length="93" mass="10439">MTKWLIIAEVMVLTEGEAPYQRIETEVLRTVGGNRTREQALVELRKEAKKYRPAALKNTACVVGRESDGSFLILPKKSGKGHVRCTVRLIEEA</sequence>
<gene>
    <name evidence="1" type="ORF">D7231_20960</name>
</gene>
<dbReference type="AlphaFoldDB" id="A0A3B0BDB0"/>
<dbReference type="Proteomes" id="UP000270343">
    <property type="component" value="Unassembled WGS sequence"/>
</dbReference>
<keyword evidence="2" id="KW-1185">Reference proteome</keyword>